<sequence length="469" mass="52709">MISIKLGGGKPMPKAVQTDGFFKLAGQFAANGWKLLQGKLRGYARSAALLRDSQPLQIRPSVSRMLRGRLGVMLDHTACANGKDGRTAPNGPIGSRFDEGTETLPSPTYDDRKLIETIRAETERCNRNNITRTEAYWRIYSEHPELHWAFLAHMVSRNGGWAMTDLRGELLARMITPAQSERMFQFLERANALIFGDAYPQLLLYAEAKKRGTGLTRLLPHFHVSAFMTPLWEQFLKDRDPVPLTIGLIVNEQNYIEGRVVQNKTFREELLNTAAFHAYAWLQLTQVLLPYAPVTEPAAMDTGRHRVSAGNGGRTKPLPRLAGLILESFASLEERIGVGKKLYALLYGVPAVFKGVLAFAEATPHTGSRTDYWPHLFTGTRHDSSKPYVTKLKGNALLPGEEPFYSPKLTEAWPDQKIEEPQRYDWFCDKSGLAWFESVRPPFPLDMTNEAFFGLEKLEVAVLAAEMLE</sequence>
<feature type="region of interest" description="Disordered" evidence="1">
    <location>
        <begin position="81"/>
        <end position="102"/>
    </location>
</feature>
<gene>
    <name evidence="2" type="ORF">DQG23_15260</name>
</gene>
<evidence type="ECO:0000256" key="1">
    <source>
        <dbReference type="SAM" id="MobiDB-lite"/>
    </source>
</evidence>
<evidence type="ECO:0000313" key="2">
    <source>
        <dbReference type="EMBL" id="RAV20331.1"/>
    </source>
</evidence>
<dbReference type="InterPro" id="IPR019658">
    <property type="entry name" value="DUF2515"/>
</dbReference>
<dbReference type="AlphaFoldDB" id="A0A329MK65"/>
<dbReference type="Pfam" id="PF10720">
    <property type="entry name" value="DUF2515"/>
    <property type="match status" value="1"/>
</dbReference>
<proteinExistence type="predicted"/>
<protein>
    <submittedName>
        <fullName evidence="2">DUF2515 domain-containing protein</fullName>
    </submittedName>
</protein>
<dbReference type="Proteomes" id="UP000250369">
    <property type="component" value="Unassembled WGS sequence"/>
</dbReference>
<keyword evidence="3" id="KW-1185">Reference proteome</keyword>
<dbReference type="EMBL" id="QMFB01000008">
    <property type="protein sequence ID" value="RAV20331.1"/>
    <property type="molecule type" value="Genomic_DNA"/>
</dbReference>
<accession>A0A329MK65</accession>
<comment type="caution">
    <text evidence="2">The sequence shown here is derived from an EMBL/GenBank/DDBJ whole genome shotgun (WGS) entry which is preliminary data.</text>
</comment>
<reference evidence="2 3" key="1">
    <citation type="journal article" date="2009" name="Int. J. Syst. Evol. Microbiol.">
        <title>Paenibacillus contaminans sp. nov., isolated from a contaminated laboratory plate.</title>
        <authorList>
            <person name="Chou J.H."/>
            <person name="Lee J.H."/>
            <person name="Lin M.C."/>
            <person name="Chang P.S."/>
            <person name="Arun A.B."/>
            <person name="Young C.C."/>
            <person name="Chen W.M."/>
        </authorList>
    </citation>
    <scope>NUCLEOTIDE SEQUENCE [LARGE SCALE GENOMIC DNA]</scope>
    <source>
        <strain evidence="2 3">CKOBP-6</strain>
    </source>
</reference>
<evidence type="ECO:0000313" key="3">
    <source>
        <dbReference type="Proteomes" id="UP000250369"/>
    </source>
</evidence>
<name>A0A329MK65_9BACL</name>
<organism evidence="2 3">
    <name type="scientific">Paenibacillus contaminans</name>
    <dbReference type="NCBI Taxonomy" id="450362"/>
    <lineage>
        <taxon>Bacteria</taxon>
        <taxon>Bacillati</taxon>
        <taxon>Bacillota</taxon>
        <taxon>Bacilli</taxon>
        <taxon>Bacillales</taxon>
        <taxon>Paenibacillaceae</taxon>
        <taxon>Paenibacillus</taxon>
    </lineage>
</organism>